<dbReference type="RefSeq" id="WP_154571920.1">
    <property type="nucleotide sequence ID" value="NZ_VUNB01000002.1"/>
</dbReference>
<dbReference type="GO" id="GO:0046872">
    <property type="term" value="F:metal ion binding"/>
    <property type="evidence" value="ECO:0007669"/>
    <property type="project" value="UniProtKB-KW"/>
</dbReference>
<feature type="binding site" evidence="4">
    <location>
        <position position="111"/>
    </location>
    <ligand>
        <name>a divalent metal cation</name>
        <dbReference type="ChEBI" id="CHEBI:60240"/>
        <label>1</label>
    </ligand>
</feature>
<accession>A0A6A8M6I7</accession>
<dbReference type="Pfam" id="PF01784">
    <property type="entry name" value="DUF34_NIF3"/>
    <property type="match status" value="1"/>
</dbReference>
<dbReference type="AlphaFoldDB" id="A0A6A8M6I7"/>
<organism evidence="5">
    <name type="scientific">Baileyella intestinalis</name>
    <dbReference type="NCBI Taxonomy" id="2606709"/>
    <lineage>
        <taxon>Bacteria</taxon>
        <taxon>Bacillati</taxon>
        <taxon>Bacillota</taxon>
        <taxon>Clostridia</taxon>
        <taxon>Peptostreptococcales</taxon>
        <taxon>Anaerovoracaceae</taxon>
        <taxon>Baileyella</taxon>
    </lineage>
</organism>
<evidence type="ECO:0000256" key="2">
    <source>
        <dbReference type="ARBA" id="ARBA00022112"/>
    </source>
</evidence>
<dbReference type="EMBL" id="VUNB01000002">
    <property type="protein sequence ID" value="MST68443.1"/>
    <property type="molecule type" value="Genomic_DNA"/>
</dbReference>
<dbReference type="PANTHER" id="PTHR13799">
    <property type="entry name" value="NGG1 INTERACTING FACTOR 3"/>
    <property type="match status" value="1"/>
</dbReference>
<comment type="caution">
    <text evidence="5">The sequence shown here is derived from an EMBL/GenBank/DDBJ whole genome shotgun (WGS) entry which is preliminary data.</text>
</comment>
<dbReference type="GO" id="GO:0005737">
    <property type="term" value="C:cytoplasm"/>
    <property type="evidence" value="ECO:0007669"/>
    <property type="project" value="TreeGrafter"/>
</dbReference>
<feature type="binding site" evidence="4">
    <location>
        <position position="73"/>
    </location>
    <ligand>
        <name>a divalent metal cation</name>
        <dbReference type="ChEBI" id="CHEBI:60240"/>
        <label>1</label>
    </ligand>
</feature>
<dbReference type="InterPro" id="IPR036069">
    <property type="entry name" value="DUF34/NIF3_sf"/>
</dbReference>
<comment type="similarity">
    <text evidence="1">Belongs to the GTP cyclohydrolase I type 2/NIF3 family.</text>
</comment>
<dbReference type="SUPFAM" id="SSF102705">
    <property type="entry name" value="NIF3 (NGG1p interacting factor 3)-like"/>
    <property type="match status" value="1"/>
</dbReference>
<sequence>MTETRFLPSQFVYDRLEEQFKPDRVTDIFPKKGLQFDFNTEIRKVYTATFANPSVIREILRRGETDIMLFTHHPRPPMPSLQANYAEIPEDLIEQMKERRISLFSYHIPMDAGCFYSPAYTLGEALGGNIYDFWYPQNNGLIGVLCSSGFDTITELRNKFIKVLGHKVSCTQYGGEKLIDGKFAVMPGCSKSLEAYKYLKENGVNVLVTGVTSPVVDWSKEVHEAAKANGITLLAGTHCSTEQFAPRKMCGYFQNLGLESEFIPEAPNFDELDAENIYEDGAK</sequence>
<dbReference type="InterPro" id="IPR002678">
    <property type="entry name" value="DUF34/NIF3"/>
</dbReference>
<evidence type="ECO:0000313" key="5">
    <source>
        <dbReference type="EMBL" id="MST68443.1"/>
    </source>
</evidence>
<protein>
    <recommendedName>
        <fullName evidence="2">GTP cyclohydrolase 1 type 2 homolog</fullName>
    </recommendedName>
</protein>
<reference evidence="5" key="1">
    <citation type="submission" date="2019-09" db="EMBL/GenBank/DDBJ databases">
        <title>In-depth cultivation of the pig gut microbiome towards novel bacterial diversity and tailored functional studies.</title>
        <authorList>
            <person name="Wylensek D."/>
            <person name="Hitch T.C.A."/>
            <person name="Clavel T."/>
        </authorList>
    </citation>
    <scope>NUCLEOTIDE SEQUENCE</scope>
    <source>
        <strain evidence="5">RF-744-FAT-WT-3</strain>
    </source>
</reference>
<evidence type="ECO:0000256" key="4">
    <source>
        <dbReference type="PIRSR" id="PIRSR602678-1"/>
    </source>
</evidence>
<gene>
    <name evidence="5" type="ORF">FYJ66_02400</name>
</gene>
<feature type="binding site" evidence="4">
    <location>
        <position position="242"/>
    </location>
    <ligand>
        <name>a divalent metal cation</name>
        <dbReference type="ChEBI" id="CHEBI:60240"/>
        <label>1</label>
    </ligand>
</feature>
<name>A0A6A8M6I7_9FIRM</name>
<feature type="binding site" evidence="4">
    <location>
        <position position="238"/>
    </location>
    <ligand>
        <name>a divalent metal cation</name>
        <dbReference type="ChEBI" id="CHEBI:60240"/>
        <label>1</label>
    </ligand>
</feature>
<evidence type="ECO:0000256" key="1">
    <source>
        <dbReference type="ARBA" id="ARBA00006964"/>
    </source>
</evidence>
<proteinExistence type="inferred from homology"/>
<evidence type="ECO:0000256" key="3">
    <source>
        <dbReference type="ARBA" id="ARBA00022723"/>
    </source>
</evidence>
<keyword evidence="3 4" id="KW-0479">Metal-binding</keyword>
<feature type="binding site" evidence="4">
    <location>
        <position position="72"/>
    </location>
    <ligand>
        <name>a divalent metal cation</name>
        <dbReference type="ChEBI" id="CHEBI:60240"/>
        <label>1</label>
    </ligand>
</feature>
<dbReference type="Gene3D" id="3.40.1390.30">
    <property type="entry name" value="NIF3 (NGG1p interacting factor 3)-like"/>
    <property type="match status" value="2"/>
</dbReference>
<dbReference type="PANTHER" id="PTHR13799:SF14">
    <property type="entry name" value="GTP CYCLOHYDROLASE 1 TYPE 2 HOMOLOG"/>
    <property type="match status" value="1"/>
</dbReference>